<feature type="transmembrane region" description="Helical" evidence="1">
    <location>
        <begin position="21"/>
        <end position="48"/>
    </location>
</feature>
<evidence type="ECO:0000313" key="2">
    <source>
        <dbReference type="EMBL" id="NOT34374.1"/>
    </source>
</evidence>
<evidence type="ECO:0000256" key="1">
    <source>
        <dbReference type="SAM" id="Phobius"/>
    </source>
</evidence>
<gene>
    <name evidence="2" type="ORF">HOP12_09415</name>
</gene>
<dbReference type="EMBL" id="JABFRW010000114">
    <property type="protein sequence ID" value="NOT34374.1"/>
    <property type="molecule type" value="Genomic_DNA"/>
</dbReference>
<accession>A0A849SP22</accession>
<dbReference type="AlphaFoldDB" id="A0A849SP22"/>
<protein>
    <submittedName>
        <fullName evidence="2">Uncharacterized protein</fullName>
    </submittedName>
</protein>
<comment type="caution">
    <text evidence="2">The sequence shown here is derived from an EMBL/GenBank/DDBJ whole genome shotgun (WGS) entry which is preliminary data.</text>
</comment>
<feature type="transmembrane region" description="Helical" evidence="1">
    <location>
        <begin position="54"/>
        <end position="73"/>
    </location>
</feature>
<organism evidence="2 3">
    <name type="scientific">Eiseniibacteriota bacterium</name>
    <dbReference type="NCBI Taxonomy" id="2212470"/>
    <lineage>
        <taxon>Bacteria</taxon>
        <taxon>Candidatus Eiseniibacteriota</taxon>
    </lineage>
</organism>
<evidence type="ECO:0000313" key="3">
    <source>
        <dbReference type="Proteomes" id="UP000580839"/>
    </source>
</evidence>
<name>A0A849SP22_UNCEI</name>
<keyword evidence="1" id="KW-0812">Transmembrane</keyword>
<keyword evidence="1" id="KW-0472">Membrane</keyword>
<sequence>MTDFQLRNPLGRQHRSYTNAVLAHFALRAAAACTVAIGIAVLLGVAWPTGVAGAWLRLASLSVGAIAILFVALSHVRRHSRTLDGWLDLAEQRFPELRSWLRNALELERASTTPDAPVTSNELAAAVVAEGAR</sequence>
<reference evidence="2 3" key="1">
    <citation type="submission" date="2020-04" db="EMBL/GenBank/DDBJ databases">
        <title>Metagenomic profiling of ammonia- and methane-oxidizing microorganisms in a Dutch drinking water treatment plant.</title>
        <authorList>
            <person name="Poghosyan L."/>
            <person name="Leucker S."/>
        </authorList>
    </citation>
    <scope>NUCLEOTIDE SEQUENCE [LARGE SCALE GENOMIC DNA]</scope>
    <source>
        <strain evidence="2">S-RSF-IL-03</strain>
    </source>
</reference>
<keyword evidence="1" id="KW-1133">Transmembrane helix</keyword>
<proteinExistence type="predicted"/>
<dbReference type="Proteomes" id="UP000580839">
    <property type="component" value="Unassembled WGS sequence"/>
</dbReference>
<feature type="non-terminal residue" evidence="2">
    <location>
        <position position="133"/>
    </location>
</feature>